<dbReference type="SMART" id="SM00283">
    <property type="entry name" value="MA"/>
    <property type="match status" value="1"/>
</dbReference>
<reference evidence="4 6" key="1">
    <citation type="submission" date="2017-03" db="EMBL/GenBank/DDBJ databases">
        <title>The whole genome sequencing and assembly of Lysinibacillus sphaericus DSM 28T strain.</title>
        <authorList>
            <person name="Lee Y.-J."/>
            <person name="Yi H."/>
            <person name="Bahn Y.-S."/>
            <person name="Kim J.F."/>
            <person name="Lee D.-W."/>
        </authorList>
    </citation>
    <scope>NUCLEOTIDE SEQUENCE [LARGE SCALE GENOMIC DNA]</scope>
    <source>
        <strain evidence="4 6">DSM 28</strain>
    </source>
</reference>
<evidence type="ECO:0000256" key="2">
    <source>
        <dbReference type="PROSITE-ProRule" id="PRU00284"/>
    </source>
</evidence>
<dbReference type="Pfam" id="PF00015">
    <property type="entry name" value="MCPsignal"/>
    <property type="match status" value="1"/>
</dbReference>
<name>A0A2S0JYH2_LYSSH</name>
<dbReference type="Gene3D" id="1.10.287.950">
    <property type="entry name" value="Methyl-accepting chemotaxis protein"/>
    <property type="match status" value="1"/>
</dbReference>
<evidence type="ECO:0000259" key="3">
    <source>
        <dbReference type="PROSITE" id="PS50111"/>
    </source>
</evidence>
<dbReference type="EMBL" id="CP019980">
    <property type="protein sequence ID" value="AVK96193.1"/>
    <property type="molecule type" value="Genomic_DNA"/>
</dbReference>
<sequence length="274" mass="29974">MNILEALSLSVPYIHLALKEEAIVAVIDKETETVVKCLAGKRIDVGYQDGHKVNANDENIYTALKGQNSDIIIPEDVYGIFIYAFAFPIRAHGKVVGALAFGLPIDNKLKLEEYMNKMEAIINSLQDKVHNVASHSEELAATSDEINTQAQHALDDAKKTHEVTNLIKSISRQTNLLGLNASIEAARAGQHGAGFNIVAQEVRKLSSETSNATESIETSLRNINSSLENLKQNMGQINGATNEQAQLVQDFSEIIGELTVLSSKMKVFMQEALK</sequence>
<dbReference type="Proteomes" id="UP000238825">
    <property type="component" value="Chromosome"/>
</dbReference>
<keyword evidence="1 2" id="KW-0807">Transducer</keyword>
<dbReference type="EMBL" id="UFSZ01000001">
    <property type="protein sequence ID" value="SUV18042.1"/>
    <property type="molecule type" value="Genomic_DNA"/>
</dbReference>
<accession>A0A2S0JYH2</accession>
<evidence type="ECO:0000313" key="6">
    <source>
        <dbReference type="Proteomes" id="UP000238825"/>
    </source>
</evidence>
<evidence type="ECO:0000313" key="7">
    <source>
        <dbReference type="Proteomes" id="UP000255295"/>
    </source>
</evidence>
<organism evidence="4 6">
    <name type="scientific">Lysinibacillus sphaericus</name>
    <name type="common">Bacillus sphaericus</name>
    <dbReference type="NCBI Taxonomy" id="1421"/>
    <lineage>
        <taxon>Bacteria</taxon>
        <taxon>Bacillati</taxon>
        <taxon>Bacillota</taxon>
        <taxon>Bacilli</taxon>
        <taxon>Bacillales</taxon>
        <taxon>Bacillaceae</taxon>
        <taxon>Lysinibacillus</taxon>
    </lineage>
</organism>
<dbReference type="GeneID" id="48276137"/>
<gene>
    <name evidence="5" type="primary">mcp1</name>
    <name evidence="4" type="ORF">LS41612_07970</name>
    <name evidence="5" type="ORF">NCTC10338_03158</name>
</gene>
<dbReference type="PANTHER" id="PTHR32089">
    <property type="entry name" value="METHYL-ACCEPTING CHEMOTAXIS PROTEIN MCPB"/>
    <property type="match status" value="1"/>
</dbReference>
<dbReference type="PROSITE" id="PS50111">
    <property type="entry name" value="CHEMOTAXIS_TRANSDUC_2"/>
    <property type="match status" value="1"/>
</dbReference>
<dbReference type="Proteomes" id="UP000255295">
    <property type="component" value="Unassembled WGS sequence"/>
</dbReference>
<evidence type="ECO:0000256" key="1">
    <source>
        <dbReference type="ARBA" id="ARBA00023224"/>
    </source>
</evidence>
<dbReference type="PANTHER" id="PTHR32089:SF112">
    <property type="entry name" value="LYSOZYME-LIKE PROTEIN-RELATED"/>
    <property type="match status" value="1"/>
</dbReference>
<proteinExistence type="predicted"/>
<protein>
    <submittedName>
        <fullName evidence="4">Chemotaxis protein</fullName>
    </submittedName>
    <submittedName>
        <fullName evidence="5">Chemotaxis sensory transducer protein</fullName>
    </submittedName>
</protein>
<dbReference type="SUPFAM" id="SSF58104">
    <property type="entry name" value="Methyl-accepting chemotaxis protein (MCP) signaling domain"/>
    <property type="match status" value="1"/>
</dbReference>
<dbReference type="AlphaFoldDB" id="A0A2S0JYH2"/>
<evidence type="ECO:0000313" key="4">
    <source>
        <dbReference type="EMBL" id="AVK96193.1"/>
    </source>
</evidence>
<reference evidence="5 7" key="2">
    <citation type="submission" date="2018-06" db="EMBL/GenBank/DDBJ databases">
        <authorList>
            <consortium name="Pathogen Informatics"/>
            <person name="Doyle S."/>
        </authorList>
    </citation>
    <scope>NUCLEOTIDE SEQUENCE [LARGE SCALE GENOMIC DNA]</scope>
    <source>
        <strain evidence="5 7">NCTC10338</strain>
    </source>
</reference>
<dbReference type="InterPro" id="IPR004089">
    <property type="entry name" value="MCPsignal_dom"/>
</dbReference>
<dbReference type="GO" id="GO:0007165">
    <property type="term" value="P:signal transduction"/>
    <property type="evidence" value="ECO:0007669"/>
    <property type="project" value="UniProtKB-KW"/>
</dbReference>
<feature type="domain" description="Methyl-accepting transducer" evidence="3">
    <location>
        <begin position="126"/>
        <end position="274"/>
    </location>
</feature>
<dbReference type="RefSeq" id="WP_024363046.1">
    <property type="nucleotide sequence ID" value="NZ_BJNS01000003.1"/>
</dbReference>
<evidence type="ECO:0000313" key="5">
    <source>
        <dbReference type="EMBL" id="SUV18042.1"/>
    </source>
</evidence>
<dbReference type="GO" id="GO:0016020">
    <property type="term" value="C:membrane"/>
    <property type="evidence" value="ECO:0007669"/>
    <property type="project" value="InterPro"/>
</dbReference>